<comment type="caution">
    <text evidence="1">The sequence shown here is derived from an EMBL/GenBank/DDBJ whole genome shotgun (WGS) entry which is preliminary data.</text>
</comment>
<dbReference type="EMBL" id="BGPR01000876">
    <property type="protein sequence ID" value="GBM38738.1"/>
    <property type="molecule type" value="Genomic_DNA"/>
</dbReference>
<evidence type="ECO:0000313" key="2">
    <source>
        <dbReference type="Proteomes" id="UP000499080"/>
    </source>
</evidence>
<evidence type="ECO:0000313" key="1">
    <source>
        <dbReference type="EMBL" id="GBM38738.1"/>
    </source>
</evidence>
<proteinExistence type="predicted"/>
<organism evidence="1 2">
    <name type="scientific">Araneus ventricosus</name>
    <name type="common">Orbweaver spider</name>
    <name type="synonym">Epeira ventricosa</name>
    <dbReference type="NCBI Taxonomy" id="182803"/>
    <lineage>
        <taxon>Eukaryota</taxon>
        <taxon>Metazoa</taxon>
        <taxon>Ecdysozoa</taxon>
        <taxon>Arthropoda</taxon>
        <taxon>Chelicerata</taxon>
        <taxon>Arachnida</taxon>
        <taxon>Araneae</taxon>
        <taxon>Araneomorphae</taxon>
        <taxon>Entelegynae</taxon>
        <taxon>Araneoidea</taxon>
        <taxon>Araneidae</taxon>
        <taxon>Araneus</taxon>
    </lineage>
</organism>
<name>A0A4Y2FDH2_ARAVE</name>
<dbReference type="AlphaFoldDB" id="A0A4Y2FDH2"/>
<accession>A0A4Y2FDH2</accession>
<dbReference type="Proteomes" id="UP000499080">
    <property type="component" value="Unassembled WGS sequence"/>
</dbReference>
<reference evidence="1 2" key="1">
    <citation type="journal article" date="2019" name="Sci. Rep.">
        <title>Orb-weaving spider Araneus ventricosus genome elucidates the spidroin gene catalogue.</title>
        <authorList>
            <person name="Kono N."/>
            <person name="Nakamura H."/>
            <person name="Ohtoshi R."/>
            <person name="Moran D.A.P."/>
            <person name="Shinohara A."/>
            <person name="Yoshida Y."/>
            <person name="Fujiwara M."/>
            <person name="Mori M."/>
            <person name="Tomita M."/>
            <person name="Arakawa K."/>
        </authorList>
    </citation>
    <scope>NUCLEOTIDE SEQUENCE [LARGE SCALE GENOMIC DNA]</scope>
</reference>
<sequence length="85" mass="9498">MTSVVVRISGARIMIPPPEKTNTRQPDRSGVMETAYSTAFWGEGNQSIGPYLSVYKGSFNNPPTNRRLEEAVVVDWSKMMKFKAS</sequence>
<gene>
    <name evidence="1" type="ORF">AVEN_252925_1</name>
</gene>
<keyword evidence="2" id="KW-1185">Reference proteome</keyword>
<protein>
    <submittedName>
        <fullName evidence="1">Uncharacterized protein</fullName>
    </submittedName>
</protein>